<gene>
    <name evidence="2" type="ORF">LIZ65_05555</name>
</gene>
<keyword evidence="1" id="KW-0472">Membrane</keyword>
<feature type="transmembrane region" description="Helical" evidence="1">
    <location>
        <begin position="100"/>
        <end position="120"/>
    </location>
</feature>
<dbReference type="Pfam" id="PF20312">
    <property type="entry name" value="DUF6608"/>
    <property type="match status" value="1"/>
</dbReference>
<feature type="transmembrane region" description="Helical" evidence="1">
    <location>
        <begin position="72"/>
        <end position="94"/>
    </location>
</feature>
<keyword evidence="1" id="KW-1133">Transmembrane helix</keyword>
<keyword evidence="3" id="KW-1185">Reference proteome</keyword>
<reference evidence="2 3" key="1">
    <citation type="submission" date="2021-10" db="EMBL/GenBank/DDBJ databases">
        <title>Collection of gut derived symbiotic bacterial strains cultured from healthy donors.</title>
        <authorList>
            <person name="Lin H."/>
            <person name="Littmann E."/>
            <person name="Kohout C."/>
            <person name="Pamer E.G."/>
        </authorList>
    </citation>
    <scope>NUCLEOTIDE SEQUENCE [LARGE SCALE GENOMIC DNA]</scope>
    <source>
        <strain evidence="2 3">DFI.1.165</strain>
    </source>
</reference>
<evidence type="ECO:0000256" key="1">
    <source>
        <dbReference type="SAM" id="Phobius"/>
    </source>
</evidence>
<feature type="transmembrane region" description="Helical" evidence="1">
    <location>
        <begin position="41"/>
        <end position="60"/>
    </location>
</feature>
<dbReference type="RefSeq" id="WP_066736419.1">
    <property type="nucleotide sequence ID" value="NZ_JAJCIQ010000002.1"/>
</dbReference>
<dbReference type="Proteomes" id="UP001299546">
    <property type="component" value="Unassembled WGS sequence"/>
</dbReference>
<dbReference type="EMBL" id="JAJCIS010000002">
    <property type="protein sequence ID" value="MCB7386747.1"/>
    <property type="molecule type" value="Genomic_DNA"/>
</dbReference>
<organism evidence="2 3">
    <name type="scientific">Bariatricus massiliensis</name>
    <dbReference type="NCBI Taxonomy" id="1745713"/>
    <lineage>
        <taxon>Bacteria</taxon>
        <taxon>Bacillati</taxon>
        <taxon>Bacillota</taxon>
        <taxon>Clostridia</taxon>
        <taxon>Lachnospirales</taxon>
        <taxon>Lachnospiraceae</taxon>
        <taxon>Bariatricus</taxon>
    </lineage>
</organism>
<comment type="caution">
    <text evidence="2">The sequence shown here is derived from an EMBL/GenBank/DDBJ whole genome shotgun (WGS) entry which is preliminary data.</text>
</comment>
<keyword evidence="1" id="KW-0812">Transmembrane</keyword>
<proteinExistence type="predicted"/>
<feature type="transmembrane region" description="Helical" evidence="1">
    <location>
        <begin position="9"/>
        <end position="29"/>
    </location>
</feature>
<protein>
    <submittedName>
        <fullName evidence="2">DUF3021 family protein</fullName>
    </submittedName>
</protein>
<sequence>MLKEAQKYFLLVCVLFAVTTFCSSIIQLAIQEKGYDSNTHILLRGAICILGVGFICLFRTVKLKNRLLQECVHYIVSLLLILLFIFCLSFFVEIGEKPPYPIFALNYTGVYAVIFAVSYFNKKKKFEDKK</sequence>
<name>A0ABS8DF60_9FIRM</name>
<dbReference type="InterPro" id="IPR046716">
    <property type="entry name" value="DUF6608"/>
</dbReference>
<accession>A0ABS8DF60</accession>
<evidence type="ECO:0000313" key="2">
    <source>
        <dbReference type="EMBL" id="MCB7386747.1"/>
    </source>
</evidence>
<evidence type="ECO:0000313" key="3">
    <source>
        <dbReference type="Proteomes" id="UP001299546"/>
    </source>
</evidence>